<dbReference type="InterPro" id="IPR003688">
    <property type="entry name" value="TraG/VirD4"/>
</dbReference>
<evidence type="ECO:0000256" key="4">
    <source>
        <dbReference type="ARBA" id="ARBA00022692"/>
    </source>
</evidence>
<keyword evidence="4 7" id="KW-0812">Transmembrane</keyword>
<evidence type="ECO:0000256" key="3">
    <source>
        <dbReference type="ARBA" id="ARBA00022475"/>
    </source>
</evidence>
<dbReference type="Pfam" id="PF12696">
    <property type="entry name" value="TraG-D_C"/>
    <property type="match status" value="1"/>
</dbReference>
<keyword evidence="3" id="KW-1003">Cell membrane</keyword>
<organism evidence="9 10">
    <name type="scientific">Varibaculum cambriense</name>
    <dbReference type="NCBI Taxonomy" id="184870"/>
    <lineage>
        <taxon>Bacteria</taxon>
        <taxon>Bacillati</taxon>
        <taxon>Actinomycetota</taxon>
        <taxon>Actinomycetes</taxon>
        <taxon>Actinomycetales</taxon>
        <taxon>Actinomycetaceae</taxon>
        <taxon>Varibaculum</taxon>
    </lineage>
</organism>
<feature type="transmembrane region" description="Helical" evidence="7">
    <location>
        <begin position="33"/>
        <end position="53"/>
    </location>
</feature>
<dbReference type="PANTHER" id="PTHR37937:SF1">
    <property type="entry name" value="CONJUGATIVE TRANSFER: DNA TRANSPORT"/>
    <property type="match status" value="1"/>
</dbReference>
<evidence type="ECO:0000313" key="10">
    <source>
        <dbReference type="Proteomes" id="UP000243201"/>
    </source>
</evidence>
<evidence type="ECO:0000259" key="8">
    <source>
        <dbReference type="Pfam" id="PF12696"/>
    </source>
</evidence>
<dbReference type="InterPro" id="IPR027417">
    <property type="entry name" value="P-loop_NTPase"/>
</dbReference>
<sequence>MTLTSFGLTGTRRVVVNKSTTGSRGTSTFWHEWGLIVAICGGFALAVLVWAGYELGGLFSGSRMGGFLPVQLVLETLLGKRAWTTVQIGCTVALFAVTFVLIVGLFALRKVRRGKREMVDDMARVMAPRGVGRASLANTRKSSKALGISAPGLLIGRAVGAGSGVYAGFEDVMIDIWGPRRGKTTARAVPLICDAPGVVVATSNKRDLVDITRKYRARRDEVWVFDPQGVVGEQPTWYWNPLTFVTDAVKAKELAEIFASSTRSADARVDPHFDPAGQDLLAGLFLAAARGGFPISQVWSWLQNPNDLSPVSVLKASDHPGDGALGELVAGMYAVNPKQRDGYIQTARGFCTVMLNAAAMAWVTPSPVARRFNVAQFVSTWHKEGAANRQGGKENRQSLFMISKEGEGTAGPLVTALTVAVAQAAEREAERQARGRLAVPMMLVLDEAANVCKWSRLPDMYSHYGSRGIIVDTILQSYSQGEAVWGKEGMRKLWSAATIKVYGGGVSETEFLKAVSDLVGEYWTTHISTSYGKGAGVSTSRQVSREQILPVADLAALPTGRAVVMGAGMRPVLINPVPYWRRDYVPALPGLEEMKTIHLLSADQVEDWAPPPNPDQIDTQVFAFDTKQFRQGDY</sequence>
<proteinExistence type="inferred from homology"/>
<evidence type="ECO:0000256" key="2">
    <source>
        <dbReference type="ARBA" id="ARBA00008806"/>
    </source>
</evidence>
<dbReference type="InterPro" id="IPR032689">
    <property type="entry name" value="TraG-D_C"/>
</dbReference>
<comment type="subcellular location">
    <subcellularLocation>
        <location evidence="1">Cell membrane</location>
        <topology evidence="1">Multi-pass membrane protein</topology>
    </subcellularLocation>
</comment>
<keyword evidence="5 7" id="KW-1133">Transmembrane helix</keyword>
<comment type="caution">
    <text evidence="9">The sequence shown here is derived from an EMBL/GenBank/DDBJ whole genome shotgun (WGS) entry which is preliminary data.</text>
</comment>
<dbReference type="CDD" id="cd01127">
    <property type="entry name" value="TrwB_TraG_TraD_VirD4"/>
    <property type="match status" value="1"/>
</dbReference>
<dbReference type="PANTHER" id="PTHR37937">
    <property type="entry name" value="CONJUGATIVE TRANSFER: DNA TRANSPORT"/>
    <property type="match status" value="1"/>
</dbReference>
<name>A0ABX4UP03_9ACTO</name>
<keyword evidence="10" id="KW-1185">Reference proteome</keyword>
<evidence type="ECO:0000256" key="7">
    <source>
        <dbReference type="SAM" id="Phobius"/>
    </source>
</evidence>
<feature type="domain" description="TraD/TraG TraM recognition site" evidence="8">
    <location>
        <begin position="440"/>
        <end position="558"/>
    </location>
</feature>
<evidence type="ECO:0000256" key="1">
    <source>
        <dbReference type="ARBA" id="ARBA00004651"/>
    </source>
</evidence>
<gene>
    <name evidence="9" type="ORF">CJ240_06570</name>
</gene>
<evidence type="ECO:0000313" key="9">
    <source>
        <dbReference type="EMBL" id="PMB89426.1"/>
    </source>
</evidence>
<reference evidence="9 10" key="1">
    <citation type="submission" date="2017-09" db="EMBL/GenBank/DDBJ databases">
        <title>Bacterial strain isolated from the female urinary microbiota.</title>
        <authorList>
            <person name="Thomas-White K."/>
            <person name="Kumar N."/>
            <person name="Forster S."/>
            <person name="Putonti C."/>
            <person name="Lawley T."/>
            <person name="Wolfe A.J."/>
        </authorList>
    </citation>
    <scope>NUCLEOTIDE SEQUENCE [LARGE SCALE GENOMIC DNA]</scope>
    <source>
        <strain evidence="9 10">UMB0744</strain>
    </source>
</reference>
<feature type="transmembrane region" description="Helical" evidence="7">
    <location>
        <begin position="86"/>
        <end position="108"/>
    </location>
</feature>
<dbReference type="Proteomes" id="UP000243201">
    <property type="component" value="Unassembled WGS sequence"/>
</dbReference>
<dbReference type="Gene3D" id="3.40.50.300">
    <property type="entry name" value="P-loop containing nucleotide triphosphate hydrolases"/>
    <property type="match status" value="1"/>
</dbReference>
<dbReference type="Pfam" id="PF02534">
    <property type="entry name" value="T4SS-DNA_transf"/>
    <property type="match status" value="1"/>
</dbReference>
<dbReference type="SUPFAM" id="SSF52540">
    <property type="entry name" value="P-loop containing nucleoside triphosphate hydrolases"/>
    <property type="match status" value="1"/>
</dbReference>
<evidence type="ECO:0000256" key="6">
    <source>
        <dbReference type="ARBA" id="ARBA00023136"/>
    </source>
</evidence>
<evidence type="ECO:0000256" key="5">
    <source>
        <dbReference type="ARBA" id="ARBA00022989"/>
    </source>
</evidence>
<dbReference type="InterPro" id="IPR051539">
    <property type="entry name" value="T4SS-coupling_protein"/>
</dbReference>
<dbReference type="EMBL" id="PNGC01000002">
    <property type="protein sequence ID" value="PMB89426.1"/>
    <property type="molecule type" value="Genomic_DNA"/>
</dbReference>
<keyword evidence="6 7" id="KW-0472">Membrane</keyword>
<comment type="similarity">
    <text evidence="2">Belongs to the VirD4/TraG family.</text>
</comment>
<accession>A0ABX4UP03</accession>
<protein>
    <submittedName>
        <fullName evidence="9">Conjugal transfer protein</fullName>
    </submittedName>
</protein>